<sequence length="251" mass="29572">MDNSNTRGFTGALLAFKKEYPVFLKVWRSYQFENSSHSSLLPVASLALRIYTSGRKFKVSAHIWDRKGIVTVTPFASLSTRRQPTVCTLFPWYLPTSKKEEVLFFYRQAFYPRRGRQRCTLWHVMPLYNVHPLFTICVVPFLLFFFIKRCPTLGFPPASWVRLQTYKFTYNPDPKQQFVDHTKSCSVRESNPLPVARQPVAQPPRQPCSLFKFLVFGFLKSNRFCNTKPQNRPEKNLYNLEYQYKRVLLKT</sequence>
<reference evidence="2" key="1">
    <citation type="submission" date="2016-07" db="EMBL/GenBank/DDBJ databases">
        <authorList>
            <person name="Bretaudeau A."/>
        </authorList>
    </citation>
    <scope>NUCLEOTIDE SEQUENCE</scope>
    <source>
        <strain evidence="2">Rice</strain>
        <tissue evidence="2">Whole body</tissue>
    </source>
</reference>
<dbReference type="AlphaFoldDB" id="A0A2H1WPE7"/>
<evidence type="ECO:0000256" key="1">
    <source>
        <dbReference type="SAM" id="Phobius"/>
    </source>
</evidence>
<accession>A0A2H1WPE7</accession>
<organism evidence="2">
    <name type="scientific">Spodoptera frugiperda</name>
    <name type="common">Fall armyworm</name>
    <dbReference type="NCBI Taxonomy" id="7108"/>
    <lineage>
        <taxon>Eukaryota</taxon>
        <taxon>Metazoa</taxon>
        <taxon>Ecdysozoa</taxon>
        <taxon>Arthropoda</taxon>
        <taxon>Hexapoda</taxon>
        <taxon>Insecta</taxon>
        <taxon>Pterygota</taxon>
        <taxon>Neoptera</taxon>
        <taxon>Endopterygota</taxon>
        <taxon>Lepidoptera</taxon>
        <taxon>Glossata</taxon>
        <taxon>Ditrysia</taxon>
        <taxon>Noctuoidea</taxon>
        <taxon>Noctuidae</taxon>
        <taxon>Amphipyrinae</taxon>
        <taxon>Spodoptera</taxon>
    </lineage>
</organism>
<keyword evidence="1" id="KW-1133">Transmembrane helix</keyword>
<protein>
    <submittedName>
        <fullName evidence="2">SFRICE_024796</fullName>
    </submittedName>
</protein>
<gene>
    <name evidence="2" type="ORF">SFRICE_024796</name>
</gene>
<keyword evidence="1" id="KW-0472">Membrane</keyword>
<proteinExistence type="predicted"/>
<evidence type="ECO:0000313" key="2">
    <source>
        <dbReference type="EMBL" id="SOQ54887.1"/>
    </source>
</evidence>
<keyword evidence="1" id="KW-0812">Transmembrane</keyword>
<feature type="transmembrane region" description="Helical" evidence="1">
    <location>
        <begin position="121"/>
        <end position="147"/>
    </location>
</feature>
<dbReference type="EMBL" id="ODYU01010052">
    <property type="protein sequence ID" value="SOQ54887.1"/>
    <property type="molecule type" value="Genomic_DNA"/>
</dbReference>
<name>A0A2H1WPE7_SPOFR</name>